<organism evidence="1 2">
    <name type="scientific">Pedobacter suwonensis</name>
    <dbReference type="NCBI Taxonomy" id="332999"/>
    <lineage>
        <taxon>Bacteria</taxon>
        <taxon>Pseudomonadati</taxon>
        <taxon>Bacteroidota</taxon>
        <taxon>Sphingobacteriia</taxon>
        <taxon>Sphingobacteriales</taxon>
        <taxon>Sphingobacteriaceae</taxon>
        <taxon>Pedobacter</taxon>
    </lineage>
</organism>
<name>A0A1I0SJX2_9SPHI</name>
<protein>
    <submittedName>
        <fullName evidence="1">Uncharacterized protein</fullName>
    </submittedName>
</protein>
<proteinExistence type="predicted"/>
<reference evidence="2" key="1">
    <citation type="submission" date="2016-10" db="EMBL/GenBank/DDBJ databases">
        <authorList>
            <person name="Varghese N."/>
            <person name="Submissions S."/>
        </authorList>
    </citation>
    <scope>NUCLEOTIDE SEQUENCE [LARGE SCALE GENOMIC DNA]</scope>
    <source>
        <strain evidence="2">DSM 18130</strain>
    </source>
</reference>
<keyword evidence="2" id="KW-1185">Reference proteome</keyword>
<gene>
    <name evidence="1" type="ORF">SAMN04488511_101530</name>
</gene>
<dbReference type="EMBL" id="FOJM01000001">
    <property type="protein sequence ID" value="SFA39809.1"/>
    <property type="molecule type" value="Genomic_DNA"/>
</dbReference>
<accession>A0A1I0SJX2</accession>
<evidence type="ECO:0000313" key="2">
    <source>
        <dbReference type="Proteomes" id="UP000198836"/>
    </source>
</evidence>
<dbReference type="RefSeq" id="WP_090979918.1">
    <property type="nucleotide sequence ID" value="NZ_FOJM01000001.1"/>
</dbReference>
<evidence type="ECO:0000313" key="1">
    <source>
        <dbReference type="EMBL" id="SFA39809.1"/>
    </source>
</evidence>
<dbReference type="Proteomes" id="UP000198836">
    <property type="component" value="Unassembled WGS sequence"/>
</dbReference>
<sequence length="63" mass="7237">MINYGFPFGYSTDGSNLQALQFGSVLLFKHQVKTHQQREVCCPKALSEFYERDLQGTAFLMMN</sequence>
<dbReference type="AlphaFoldDB" id="A0A1I0SJX2"/>